<dbReference type="InterPro" id="IPR014757">
    <property type="entry name" value="Tscrpt_reg_IclR_C"/>
</dbReference>
<dbReference type="SUPFAM" id="SSF55781">
    <property type="entry name" value="GAF domain-like"/>
    <property type="match status" value="1"/>
</dbReference>
<dbReference type="Proteomes" id="UP001500851">
    <property type="component" value="Unassembled WGS sequence"/>
</dbReference>
<dbReference type="SUPFAM" id="SSF46785">
    <property type="entry name" value="Winged helix' DNA-binding domain"/>
    <property type="match status" value="1"/>
</dbReference>
<dbReference type="PANTHER" id="PTHR30136">
    <property type="entry name" value="HELIX-TURN-HELIX TRANSCRIPTIONAL REGULATOR, ICLR FAMILY"/>
    <property type="match status" value="1"/>
</dbReference>
<protein>
    <submittedName>
        <fullName evidence="6">IclR family transcriptional regulator</fullName>
    </submittedName>
</protein>
<dbReference type="Pfam" id="PF09339">
    <property type="entry name" value="HTH_IclR"/>
    <property type="match status" value="1"/>
</dbReference>
<keyword evidence="2" id="KW-0238">DNA-binding</keyword>
<keyword evidence="3" id="KW-0804">Transcription</keyword>
<dbReference type="Gene3D" id="1.10.10.10">
    <property type="entry name" value="Winged helix-like DNA-binding domain superfamily/Winged helix DNA-binding domain"/>
    <property type="match status" value="1"/>
</dbReference>
<dbReference type="InterPro" id="IPR036390">
    <property type="entry name" value="WH_DNA-bd_sf"/>
</dbReference>
<accession>A0ABN2L7A1</accession>
<dbReference type="EMBL" id="BAAAOB010000001">
    <property type="protein sequence ID" value="GAA1777197.1"/>
    <property type="molecule type" value="Genomic_DNA"/>
</dbReference>
<dbReference type="Gene3D" id="3.30.450.40">
    <property type="match status" value="1"/>
</dbReference>
<comment type="caution">
    <text evidence="6">The sequence shown here is derived from an EMBL/GenBank/DDBJ whole genome shotgun (WGS) entry which is preliminary data.</text>
</comment>
<evidence type="ECO:0000259" key="4">
    <source>
        <dbReference type="PROSITE" id="PS51077"/>
    </source>
</evidence>
<evidence type="ECO:0000313" key="6">
    <source>
        <dbReference type="EMBL" id="GAA1777197.1"/>
    </source>
</evidence>
<dbReference type="PANTHER" id="PTHR30136:SF24">
    <property type="entry name" value="HTH-TYPE TRANSCRIPTIONAL REPRESSOR ALLR"/>
    <property type="match status" value="1"/>
</dbReference>
<evidence type="ECO:0000256" key="3">
    <source>
        <dbReference type="ARBA" id="ARBA00023163"/>
    </source>
</evidence>
<proteinExistence type="predicted"/>
<gene>
    <name evidence="6" type="ORF">GCM10009768_02100</name>
</gene>
<feature type="domain" description="HTH iclR-type" evidence="4">
    <location>
        <begin position="15"/>
        <end position="79"/>
    </location>
</feature>
<organism evidence="6 7">
    <name type="scientific">Leucobacter iarius</name>
    <dbReference type="NCBI Taxonomy" id="333963"/>
    <lineage>
        <taxon>Bacteria</taxon>
        <taxon>Bacillati</taxon>
        <taxon>Actinomycetota</taxon>
        <taxon>Actinomycetes</taxon>
        <taxon>Micrococcales</taxon>
        <taxon>Microbacteriaceae</taxon>
        <taxon>Leucobacter</taxon>
    </lineage>
</organism>
<evidence type="ECO:0000259" key="5">
    <source>
        <dbReference type="PROSITE" id="PS51078"/>
    </source>
</evidence>
<dbReference type="InterPro" id="IPR005471">
    <property type="entry name" value="Tscrpt_reg_IclR_N"/>
</dbReference>
<evidence type="ECO:0000313" key="7">
    <source>
        <dbReference type="Proteomes" id="UP001500851"/>
    </source>
</evidence>
<dbReference type="PROSITE" id="PS51077">
    <property type="entry name" value="HTH_ICLR"/>
    <property type="match status" value="1"/>
</dbReference>
<dbReference type="PROSITE" id="PS51078">
    <property type="entry name" value="ICLR_ED"/>
    <property type="match status" value="1"/>
</dbReference>
<feature type="domain" description="IclR-ED" evidence="5">
    <location>
        <begin position="80"/>
        <end position="262"/>
    </location>
</feature>
<dbReference type="SMART" id="SM00346">
    <property type="entry name" value="HTH_ICLR"/>
    <property type="match status" value="1"/>
</dbReference>
<keyword evidence="1" id="KW-0805">Transcription regulation</keyword>
<dbReference type="Pfam" id="PF01614">
    <property type="entry name" value="IclR_C"/>
    <property type="match status" value="1"/>
</dbReference>
<dbReference type="InterPro" id="IPR029016">
    <property type="entry name" value="GAF-like_dom_sf"/>
</dbReference>
<name>A0ABN2L7A1_9MICO</name>
<dbReference type="InterPro" id="IPR050707">
    <property type="entry name" value="HTH_MetabolicPath_Reg"/>
</dbReference>
<dbReference type="InterPro" id="IPR036388">
    <property type="entry name" value="WH-like_DNA-bd_sf"/>
</dbReference>
<keyword evidence="7" id="KW-1185">Reference proteome</keyword>
<sequence>MTASDSGAPAQRNNSASLRKALSILLHIGGETDGDGFTLTRLSEELGINKSTVVRLLQPLLETHFVEQNESTGVYQLGWQNAQLGQAYLAGVRVDLDMHQILVELTRRSGETSHLVRAASPSVVYIDKVDSPHAVRMVSRVGNSQPMYSTSVGKCILAHADESTLQAVLAAGMPRRTPTTITTEAGMRAELQRIREQGWAIDDVENEDGIRCVAAPVFDADGRCQHAISASGPVSRVPRDRVPQLVPLVTGAAAEISRRMGAPSTAAGGPV</sequence>
<reference evidence="6 7" key="1">
    <citation type="journal article" date="2019" name="Int. J. Syst. Evol. Microbiol.">
        <title>The Global Catalogue of Microorganisms (GCM) 10K type strain sequencing project: providing services to taxonomists for standard genome sequencing and annotation.</title>
        <authorList>
            <consortium name="The Broad Institute Genomics Platform"/>
            <consortium name="The Broad Institute Genome Sequencing Center for Infectious Disease"/>
            <person name="Wu L."/>
            <person name="Ma J."/>
        </authorList>
    </citation>
    <scope>NUCLEOTIDE SEQUENCE [LARGE SCALE GENOMIC DNA]</scope>
    <source>
        <strain evidence="6 7">JCM 14736</strain>
    </source>
</reference>
<evidence type="ECO:0000256" key="1">
    <source>
        <dbReference type="ARBA" id="ARBA00023015"/>
    </source>
</evidence>
<evidence type="ECO:0000256" key="2">
    <source>
        <dbReference type="ARBA" id="ARBA00023125"/>
    </source>
</evidence>
<dbReference type="RefSeq" id="WP_344028197.1">
    <property type="nucleotide sequence ID" value="NZ_BAAAOB010000001.1"/>
</dbReference>